<name>A0A9N9LHY4_9HELO</name>
<feature type="transmembrane region" description="Helical" evidence="6">
    <location>
        <begin position="171"/>
        <end position="192"/>
    </location>
</feature>
<proteinExistence type="predicted"/>
<feature type="transmembrane region" description="Helical" evidence="6">
    <location>
        <begin position="146"/>
        <end position="165"/>
    </location>
</feature>
<feature type="transmembrane region" description="Helical" evidence="6">
    <location>
        <begin position="78"/>
        <end position="102"/>
    </location>
</feature>
<evidence type="ECO:0000256" key="3">
    <source>
        <dbReference type="ARBA" id="ARBA00022989"/>
    </source>
</evidence>
<accession>A0A9N9LHY4</accession>
<dbReference type="PROSITE" id="PS50850">
    <property type="entry name" value="MFS"/>
    <property type="match status" value="1"/>
</dbReference>
<evidence type="ECO:0000256" key="5">
    <source>
        <dbReference type="SAM" id="MobiDB-lite"/>
    </source>
</evidence>
<evidence type="ECO:0000313" key="9">
    <source>
        <dbReference type="Proteomes" id="UP000701801"/>
    </source>
</evidence>
<dbReference type="InterPro" id="IPR036259">
    <property type="entry name" value="MFS_trans_sf"/>
</dbReference>
<evidence type="ECO:0000256" key="4">
    <source>
        <dbReference type="ARBA" id="ARBA00023136"/>
    </source>
</evidence>
<keyword evidence="3 6" id="KW-1133">Transmembrane helix</keyword>
<protein>
    <recommendedName>
        <fullName evidence="7">Major facilitator superfamily (MFS) profile domain-containing protein</fullName>
    </recommendedName>
</protein>
<dbReference type="PANTHER" id="PTHR23502:SF60">
    <property type="entry name" value="MAJOR FACILITATOR SUPERFAMILY (MFS) PROFILE DOMAIN-CONTAINING PROTEIN-RELATED"/>
    <property type="match status" value="1"/>
</dbReference>
<feature type="region of interest" description="Disordered" evidence="5">
    <location>
        <begin position="1"/>
        <end position="51"/>
    </location>
</feature>
<evidence type="ECO:0000313" key="8">
    <source>
        <dbReference type="EMBL" id="CAG8974348.1"/>
    </source>
</evidence>
<dbReference type="SUPFAM" id="SSF103473">
    <property type="entry name" value="MFS general substrate transporter"/>
    <property type="match status" value="1"/>
</dbReference>
<feature type="transmembrane region" description="Helical" evidence="6">
    <location>
        <begin position="117"/>
        <end position="134"/>
    </location>
</feature>
<dbReference type="PANTHER" id="PTHR23502">
    <property type="entry name" value="MAJOR FACILITATOR SUPERFAMILY"/>
    <property type="match status" value="1"/>
</dbReference>
<dbReference type="OrthoDB" id="6770063at2759"/>
<sequence>MNSFVVSKAAAGQSEPGMHNEKGGIPVNVRSGDLEQHGDQGTTKHDTTGGRDDDEAFLVKFNVDDAENPLNWSQKLKWGVTIAVSGTGFVRIMVSTMLAPAIDTIANELSMSTTESFMSLSVYLLATAFGPLVIGPLSEIHGRSHIFHMTNVWFLVWNLVCGFANSKGLLIAARLLAGFGASAVYSLAYGVLGDVWSAEQRGRSLSL</sequence>
<dbReference type="Pfam" id="PF07690">
    <property type="entry name" value="MFS_1"/>
    <property type="match status" value="1"/>
</dbReference>
<reference evidence="8" key="1">
    <citation type="submission" date="2021-07" db="EMBL/GenBank/DDBJ databases">
        <authorList>
            <person name="Durling M."/>
        </authorList>
    </citation>
    <scope>NUCLEOTIDE SEQUENCE</scope>
</reference>
<keyword evidence="9" id="KW-1185">Reference proteome</keyword>
<dbReference type="EMBL" id="CAJVRM010000100">
    <property type="protein sequence ID" value="CAG8974348.1"/>
    <property type="molecule type" value="Genomic_DNA"/>
</dbReference>
<dbReference type="InterPro" id="IPR011701">
    <property type="entry name" value="MFS"/>
</dbReference>
<dbReference type="InterPro" id="IPR020846">
    <property type="entry name" value="MFS_dom"/>
</dbReference>
<evidence type="ECO:0000256" key="1">
    <source>
        <dbReference type="ARBA" id="ARBA00004141"/>
    </source>
</evidence>
<feature type="compositionally biased region" description="Basic and acidic residues" evidence="5">
    <location>
        <begin position="32"/>
        <end position="51"/>
    </location>
</feature>
<feature type="domain" description="Major facilitator superfamily (MFS) profile" evidence="7">
    <location>
        <begin position="80"/>
        <end position="207"/>
    </location>
</feature>
<dbReference type="Proteomes" id="UP000701801">
    <property type="component" value="Unassembled WGS sequence"/>
</dbReference>
<evidence type="ECO:0000256" key="6">
    <source>
        <dbReference type="SAM" id="Phobius"/>
    </source>
</evidence>
<organism evidence="8 9">
    <name type="scientific">Hymenoscyphus albidus</name>
    <dbReference type="NCBI Taxonomy" id="595503"/>
    <lineage>
        <taxon>Eukaryota</taxon>
        <taxon>Fungi</taxon>
        <taxon>Dikarya</taxon>
        <taxon>Ascomycota</taxon>
        <taxon>Pezizomycotina</taxon>
        <taxon>Leotiomycetes</taxon>
        <taxon>Helotiales</taxon>
        <taxon>Helotiaceae</taxon>
        <taxon>Hymenoscyphus</taxon>
    </lineage>
</organism>
<comment type="subcellular location">
    <subcellularLocation>
        <location evidence="1">Membrane</location>
        <topology evidence="1">Multi-pass membrane protein</topology>
    </subcellularLocation>
</comment>
<gene>
    <name evidence="8" type="ORF">HYALB_00006196</name>
</gene>
<dbReference type="GO" id="GO:0022857">
    <property type="term" value="F:transmembrane transporter activity"/>
    <property type="evidence" value="ECO:0007669"/>
    <property type="project" value="InterPro"/>
</dbReference>
<keyword evidence="4 6" id="KW-0472">Membrane</keyword>
<comment type="caution">
    <text evidence="8">The sequence shown here is derived from an EMBL/GenBank/DDBJ whole genome shotgun (WGS) entry which is preliminary data.</text>
</comment>
<dbReference type="GO" id="GO:0016020">
    <property type="term" value="C:membrane"/>
    <property type="evidence" value="ECO:0007669"/>
    <property type="project" value="UniProtKB-SubCell"/>
</dbReference>
<dbReference type="AlphaFoldDB" id="A0A9N9LHY4"/>
<evidence type="ECO:0000256" key="2">
    <source>
        <dbReference type="ARBA" id="ARBA00022692"/>
    </source>
</evidence>
<keyword evidence="2 6" id="KW-0812">Transmembrane</keyword>
<evidence type="ECO:0000259" key="7">
    <source>
        <dbReference type="PROSITE" id="PS50850"/>
    </source>
</evidence>
<dbReference type="Gene3D" id="1.20.1720.10">
    <property type="entry name" value="Multidrug resistance protein D"/>
    <property type="match status" value="1"/>
</dbReference>